<evidence type="ECO:0000256" key="6">
    <source>
        <dbReference type="ARBA" id="ARBA00022741"/>
    </source>
</evidence>
<dbReference type="GeneID" id="24130383"/>
<evidence type="ECO:0000256" key="8">
    <source>
        <dbReference type="ARBA" id="ARBA00022801"/>
    </source>
</evidence>
<dbReference type="KEGG" id="spar:SPRG_08149"/>
<dbReference type="InterPro" id="IPR014013">
    <property type="entry name" value="Helic_SF1/SF2_ATP-bd_DinG/Rad3"/>
</dbReference>
<dbReference type="InterPro" id="IPR045028">
    <property type="entry name" value="DinG/Rad3-like"/>
</dbReference>
<keyword evidence="5" id="KW-0479">Metal-binding</keyword>
<evidence type="ECO:0000313" key="20">
    <source>
        <dbReference type="Proteomes" id="UP000030745"/>
    </source>
</evidence>
<dbReference type="PROSITE" id="PS51193">
    <property type="entry name" value="HELICASE_ATP_BIND_2"/>
    <property type="match status" value="1"/>
</dbReference>
<dbReference type="GO" id="GO:0005524">
    <property type="term" value="F:ATP binding"/>
    <property type="evidence" value="ECO:0007669"/>
    <property type="project" value="UniProtKB-KW"/>
</dbReference>
<evidence type="ECO:0000313" key="19">
    <source>
        <dbReference type="EMBL" id="KDO26860.1"/>
    </source>
</evidence>
<dbReference type="PANTHER" id="PTHR11472:SF47">
    <property type="entry name" value="FANCONI ANEMIA GROUP J PROTEIN"/>
    <property type="match status" value="1"/>
</dbReference>
<keyword evidence="9" id="KW-0347">Helicase</keyword>
<dbReference type="SMART" id="SM00491">
    <property type="entry name" value="HELICc2"/>
    <property type="match status" value="1"/>
</dbReference>
<dbReference type="InterPro" id="IPR027417">
    <property type="entry name" value="P-loop_NTPase"/>
</dbReference>
<dbReference type="GO" id="GO:0003677">
    <property type="term" value="F:DNA binding"/>
    <property type="evidence" value="ECO:0007669"/>
    <property type="project" value="InterPro"/>
</dbReference>
<dbReference type="GO" id="GO:0003678">
    <property type="term" value="F:DNA helicase activity"/>
    <property type="evidence" value="ECO:0007669"/>
    <property type="project" value="InterPro"/>
</dbReference>
<evidence type="ECO:0000256" key="12">
    <source>
        <dbReference type="ARBA" id="ARBA00023014"/>
    </source>
</evidence>
<evidence type="ECO:0000256" key="9">
    <source>
        <dbReference type="ARBA" id="ARBA00022806"/>
    </source>
</evidence>
<keyword evidence="8" id="KW-0378">Hydrolase</keyword>
<dbReference type="AlphaFoldDB" id="A0A067CCE9"/>
<evidence type="ECO:0000256" key="2">
    <source>
        <dbReference type="ARBA" id="ARBA00004123"/>
    </source>
</evidence>
<keyword evidence="4" id="KW-0004">4Fe-4S</keyword>
<evidence type="ECO:0000256" key="16">
    <source>
        <dbReference type="ARBA" id="ARBA00082714"/>
    </source>
</evidence>
<evidence type="ECO:0000256" key="1">
    <source>
        <dbReference type="ARBA" id="ARBA00001966"/>
    </source>
</evidence>
<evidence type="ECO:0000256" key="11">
    <source>
        <dbReference type="ARBA" id="ARBA00023004"/>
    </source>
</evidence>
<dbReference type="GO" id="GO:1990918">
    <property type="term" value="P:double-strand break repair involved in meiotic recombination"/>
    <property type="evidence" value="ECO:0007669"/>
    <property type="project" value="TreeGrafter"/>
</dbReference>
<comment type="subcellular location">
    <subcellularLocation>
        <location evidence="2">Nucleus</location>
    </subcellularLocation>
</comment>
<gene>
    <name evidence="19" type="ORF">SPRG_08149</name>
</gene>
<dbReference type="OMA" id="FSNDNAR"/>
<comment type="cofactor">
    <cofactor evidence="1">
        <name>[4Fe-4S] cluster</name>
        <dbReference type="ChEBI" id="CHEBI:49883"/>
    </cofactor>
</comment>
<proteinExistence type="inferred from homology"/>
<dbReference type="GO" id="GO:0016818">
    <property type="term" value="F:hydrolase activity, acting on acid anhydrides, in phosphorus-containing anhydrides"/>
    <property type="evidence" value="ECO:0007669"/>
    <property type="project" value="InterPro"/>
</dbReference>
<evidence type="ECO:0000256" key="17">
    <source>
        <dbReference type="SAM" id="MobiDB-lite"/>
    </source>
</evidence>
<keyword evidence="15" id="KW-0539">Nucleus</keyword>
<evidence type="ECO:0000256" key="7">
    <source>
        <dbReference type="ARBA" id="ARBA00022763"/>
    </source>
</evidence>
<dbReference type="CDD" id="cd18788">
    <property type="entry name" value="SF2_C_XPD"/>
    <property type="match status" value="1"/>
</dbReference>
<dbReference type="Proteomes" id="UP000030745">
    <property type="component" value="Unassembled WGS sequence"/>
</dbReference>
<evidence type="ECO:0000256" key="13">
    <source>
        <dbReference type="ARBA" id="ARBA00023204"/>
    </source>
</evidence>
<dbReference type="EMBL" id="KK583221">
    <property type="protein sequence ID" value="KDO26860.1"/>
    <property type="molecule type" value="Genomic_DNA"/>
</dbReference>
<dbReference type="InterPro" id="IPR013020">
    <property type="entry name" value="Rad3/Chl1-like"/>
</dbReference>
<dbReference type="FunFam" id="3.40.50.300:FF:000731">
    <property type="entry name" value="Fanconi anemia group J protein homolog"/>
    <property type="match status" value="1"/>
</dbReference>
<keyword evidence="7" id="KW-0227">DNA damage</keyword>
<evidence type="ECO:0000256" key="10">
    <source>
        <dbReference type="ARBA" id="ARBA00022840"/>
    </source>
</evidence>
<dbReference type="InterPro" id="IPR010614">
    <property type="entry name" value="RAD3-like_helicase_DEAD"/>
</dbReference>
<dbReference type="GO" id="GO:0006289">
    <property type="term" value="P:nucleotide-excision repair"/>
    <property type="evidence" value="ECO:0007669"/>
    <property type="project" value="TreeGrafter"/>
</dbReference>
<comment type="similarity">
    <text evidence="3">Belongs to the DEAD box helicase family. DEAH subfamily.</text>
</comment>
<dbReference type="STRING" id="695850.A0A067CCE9"/>
<evidence type="ECO:0000256" key="15">
    <source>
        <dbReference type="ARBA" id="ARBA00023242"/>
    </source>
</evidence>
<keyword evidence="20" id="KW-1185">Reference proteome</keyword>
<dbReference type="VEuPathDB" id="FungiDB:SPRG_08149"/>
<keyword evidence="13" id="KW-0234">DNA repair</keyword>
<reference evidence="19 20" key="1">
    <citation type="journal article" date="2013" name="PLoS Genet.">
        <title>Distinctive expansion of potential virulence genes in the genome of the oomycete fish pathogen Saprolegnia parasitica.</title>
        <authorList>
            <person name="Jiang R.H."/>
            <person name="de Bruijn I."/>
            <person name="Haas B.J."/>
            <person name="Belmonte R."/>
            <person name="Lobach L."/>
            <person name="Christie J."/>
            <person name="van den Ackerveken G."/>
            <person name="Bottin A."/>
            <person name="Bulone V."/>
            <person name="Diaz-Moreno S.M."/>
            <person name="Dumas B."/>
            <person name="Fan L."/>
            <person name="Gaulin E."/>
            <person name="Govers F."/>
            <person name="Grenville-Briggs L.J."/>
            <person name="Horner N.R."/>
            <person name="Levin J.Z."/>
            <person name="Mammella M."/>
            <person name="Meijer H.J."/>
            <person name="Morris P."/>
            <person name="Nusbaum C."/>
            <person name="Oome S."/>
            <person name="Phillips A.J."/>
            <person name="van Rooyen D."/>
            <person name="Rzeszutek E."/>
            <person name="Saraiva M."/>
            <person name="Secombes C.J."/>
            <person name="Seidl M.F."/>
            <person name="Snel B."/>
            <person name="Stassen J.H."/>
            <person name="Sykes S."/>
            <person name="Tripathy S."/>
            <person name="van den Berg H."/>
            <person name="Vega-Arreguin J.C."/>
            <person name="Wawra S."/>
            <person name="Young S.K."/>
            <person name="Zeng Q."/>
            <person name="Dieguez-Uribeondo J."/>
            <person name="Russ C."/>
            <person name="Tyler B.M."/>
            <person name="van West P."/>
        </authorList>
    </citation>
    <scope>NUCLEOTIDE SEQUENCE [LARGE SCALE GENOMIC DNA]</scope>
    <source>
        <strain evidence="19 20">CBS 223.65</strain>
    </source>
</reference>
<dbReference type="GO" id="GO:0046872">
    <property type="term" value="F:metal ion binding"/>
    <property type="evidence" value="ECO:0007669"/>
    <property type="project" value="UniProtKB-KW"/>
</dbReference>
<organism evidence="19 20">
    <name type="scientific">Saprolegnia parasitica (strain CBS 223.65)</name>
    <dbReference type="NCBI Taxonomy" id="695850"/>
    <lineage>
        <taxon>Eukaryota</taxon>
        <taxon>Sar</taxon>
        <taxon>Stramenopiles</taxon>
        <taxon>Oomycota</taxon>
        <taxon>Saprolegniomycetes</taxon>
        <taxon>Saprolegniales</taxon>
        <taxon>Saprolegniaceae</taxon>
        <taxon>Saprolegnia</taxon>
    </lineage>
</organism>
<evidence type="ECO:0000256" key="3">
    <source>
        <dbReference type="ARBA" id="ARBA00008792"/>
    </source>
</evidence>
<dbReference type="InterPro" id="IPR006554">
    <property type="entry name" value="Helicase-like_DEXD_c2"/>
</dbReference>
<dbReference type="SUPFAM" id="SSF52540">
    <property type="entry name" value="P-loop containing nucleoside triphosphate hydrolases"/>
    <property type="match status" value="1"/>
</dbReference>
<sequence length="907" mass="100771">MEKMEKMEVKYEEPAKKPGFMIMGYGVDFPQGKTPFPSQLAVMSKVLLALKKQQNALLESPTGSGKTLALLCSSLAWQRQHMLDLREAENKRINEEVQRKLDAPAPVAAPDLDSSVASIDDDFAPVSFSQFQFDKKRQLPDSLLPYTTAPSATASTPASASTTADVPAVAKEKIPTIYFCSRTHSQISQVVQELRRCPHADKVKMVVLGSKKHYCVNPAVRNLDPGKINDECSTKREENSCKFVKKLKMHNEMKKVVPPVWDIEELVEVGEELRECPYYYTHAAVEQATLVFCPYNYIMDPTIRAAVKIDLKSAIVILDEAHNIEDVCRSSASMELTYDQLEDASKSFEITIKAQIMKSPSYIMLLKILNGWKRWLSNVDREKQLRPNGYETESQKWSGADAIAVLGDYCGVTAANINDTIENYHTVATEERTSDDDPGNPTEAASQTQQKGVKLTSVALLSVLSVLTVAKFLFRHVDDYKLVAVKSRPFGGGKKAAQMQLKVCLWCLHAGVAFSEITAQVRSVILTSGTLSPMTSFAGELGTKFPITLEANHVVDMRKQVFLGAIMTGHNRVDLSASYSNQQDLAYQDAIGQLVLRYSAIIPGGILVFLPSYRLMAQLHARWEQTGLLDDIAQRKQVFTEPRSAGKDFDELLEEYKNVITKYRAPSKTDAALAAVDVTSDGDDEKPSLETKTGAVFMAVYRGKVSEGIDFSNDNARAVLAIGIPFPNIKEQQVALKHSHALQEYQNMKSVTNKELSNGRVWYEHQAFRALNQALGRCIRHRLDYGAILLVDSRHRSGRYANQLSKWTRGHLLEYEHAEFATQDVKDFFARVTTDASLEVPIEAPKPVKAKKKTNARATKGRKASASSGWYSKKPKTEQSSSSGYASSFVAPGSISSWMANHTTTDD</sequence>
<dbReference type="OrthoDB" id="267079at2759"/>
<dbReference type="NCBIfam" id="TIGR00604">
    <property type="entry name" value="rad3"/>
    <property type="match status" value="1"/>
</dbReference>
<feature type="domain" description="Helicase ATP-binding" evidence="18">
    <location>
        <begin position="25"/>
        <end position="382"/>
    </location>
</feature>
<evidence type="ECO:0000256" key="4">
    <source>
        <dbReference type="ARBA" id="ARBA00022485"/>
    </source>
</evidence>
<evidence type="ECO:0000256" key="5">
    <source>
        <dbReference type="ARBA" id="ARBA00022723"/>
    </source>
</evidence>
<evidence type="ECO:0000259" key="18">
    <source>
        <dbReference type="PROSITE" id="PS51193"/>
    </source>
</evidence>
<feature type="compositionally biased region" description="Basic residues" evidence="17">
    <location>
        <begin position="848"/>
        <end position="863"/>
    </location>
</feature>
<keyword evidence="6" id="KW-0547">Nucleotide-binding</keyword>
<evidence type="ECO:0000256" key="14">
    <source>
        <dbReference type="ARBA" id="ARBA00023235"/>
    </source>
</evidence>
<keyword evidence="14" id="KW-0413">Isomerase</keyword>
<protein>
    <recommendedName>
        <fullName evidence="16">DNA 5'-3' helicase FANCJ</fullName>
    </recommendedName>
</protein>
<dbReference type="InterPro" id="IPR006555">
    <property type="entry name" value="ATP-dep_Helicase_C"/>
</dbReference>
<name>A0A067CCE9_SAPPC</name>
<dbReference type="Gene3D" id="3.40.50.300">
    <property type="entry name" value="P-loop containing nucleotide triphosphate hydrolases"/>
    <property type="match status" value="3"/>
</dbReference>
<dbReference type="RefSeq" id="XP_012202504.1">
    <property type="nucleotide sequence ID" value="XM_012347114.1"/>
</dbReference>
<dbReference type="GO" id="GO:0005634">
    <property type="term" value="C:nucleus"/>
    <property type="evidence" value="ECO:0007669"/>
    <property type="project" value="UniProtKB-SubCell"/>
</dbReference>
<keyword evidence="11" id="KW-0408">Iron</keyword>
<dbReference type="GO" id="GO:0051539">
    <property type="term" value="F:4 iron, 4 sulfur cluster binding"/>
    <property type="evidence" value="ECO:0007669"/>
    <property type="project" value="UniProtKB-KW"/>
</dbReference>
<dbReference type="SMART" id="SM00488">
    <property type="entry name" value="DEXDc2"/>
    <property type="match status" value="1"/>
</dbReference>
<dbReference type="Pfam" id="PF06733">
    <property type="entry name" value="DEAD_2"/>
    <property type="match status" value="1"/>
</dbReference>
<feature type="region of interest" description="Disordered" evidence="17">
    <location>
        <begin position="846"/>
        <end position="886"/>
    </location>
</feature>
<dbReference type="InterPro" id="IPR002464">
    <property type="entry name" value="DNA/RNA_helicase_DEAH_CS"/>
</dbReference>
<dbReference type="Pfam" id="PF13307">
    <property type="entry name" value="Helicase_C_2"/>
    <property type="match status" value="1"/>
</dbReference>
<dbReference type="PROSITE" id="PS00690">
    <property type="entry name" value="DEAH_ATP_HELICASE"/>
    <property type="match status" value="1"/>
</dbReference>
<accession>A0A067CCE9</accession>
<keyword evidence="10" id="KW-0067">ATP-binding</keyword>
<keyword evidence="12" id="KW-0411">Iron-sulfur</keyword>
<dbReference type="PANTHER" id="PTHR11472">
    <property type="entry name" value="DNA REPAIR DEAD HELICASE RAD3/XP-D SUBFAMILY MEMBER"/>
    <property type="match status" value="1"/>
</dbReference>